<evidence type="ECO:0000313" key="3">
    <source>
        <dbReference type="Proteomes" id="UP000758155"/>
    </source>
</evidence>
<feature type="compositionally biased region" description="Basic residues" evidence="1">
    <location>
        <begin position="16"/>
        <end position="27"/>
    </location>
</feature>
<feature type="region of interest" description="Disordered" evidence="1">
    <location>
        <begin position="1"/>
        <end position="33"/>
    </location>
</feature>
<name>A0A9P4WIE8_9PLEO</name>
<organism evidence="2 3">
    <name type="scientific">Didymella heteroderae</name>
    <dbReference type="NCBI Taxonomy" id="1769908"/>
    <lineage>
        <taxon>Eukaryota</taxon>
        <taxon>Fungi</taxon>
        <taxon>Dikarya</taxon>
        <taxon>Ascomycota</taxon>
        <taxon>Pezizomycotina</taxon>
        <taxon>Dothideomycetes</taxon>
        <taxon>Pleosporomycetidae</taxon>
        <taxon>Pleosporales</taxon>
        <taxon>Pleosporineae</taxon>
        <taxon>Didymellaceae</taxon>
        <taxon>Didymella</taxon>
    </lineage>
</organism>
<evidence type="ECO:0000256" key="1">
    <source>
        <dbReference type="SAM" id="MobiDB-lite"/>
    </source>
</evidence>
<proteinExistence type="predicted"/>
<dbReference type="Proteomes" id="UP000758155">
    <property type="component" value="Unassembled WGS sequence"/>
</dbReference>
<dbReference type="EMBL" id="SWKV01000085">
    <property type="protein sequence ID" value="KAF3033198.1"/>
    <property type="molecule type" value="Genomic_DNA"/>
</dbReference>
<dbReference type="AlphaFoldDB" id="A0A9P4WIE8"/>
<sequence>MTQQLRSRNRVDKPLRQRRRRQPRYARRNANAQSDVGSWVVSPLLSAMDNMERHVQEMLNYDRQPLHGLPRSSKHKLESEELKELIVREVKRRVEERLNDIVDTAIIARVRRPEASQTAGQSSIDELQTARKRDSQTLKELDALHRHEYTLNTALVERLFNAPSLEGHPDTRFGDTTFGLQDTDIMSSVLVSHVEVLVMNVQKLERVVKWLQAA</sequence>
<protein>
    <submittedName>
        <fullName evidence="2">Uncharacterized protein</fullName>
    </submittedName>
</protein>
<comment type="caution">
    <text evidence="2">The sequence shown here is derived from an EMBL/GenBank/DDBJ whole genome shotgun (WGS) entry which is preliminary data.</text>
</comment>
<dbReference type="OrthoDB" id="3788994at2759"/>
<reference evidence="2" key="1">
    <citation type="submission" date="2019-04" db="EMBL/GenBank/DDBJ databases">
        <title>Sequencing of skin fungus with MAO and IRED activity.</title>
        <authorList>
            <person name="Marsaioli A.J."/>
            <person name="Bonatto J.M.C."/>
            <person name="Reis Junior O."/>
        </authorList>
    </citation>
    <scope>NUCLEOTIDE SEQUENCE</scope>
    <source>
        <strain evidence="2">28M1</strain>
    </source>
</reference>
<gene>
    <name evidence="2" type="ORF">E8E12_003667</name>
</gene>
<evidence type="ECO:0000313" key="2">
    <source>
        <dbReference type="EMBL" id="KAF3033198.1"/>
    </source>
</evidence>
<keyword evidence="3" id="KW-1185">Reference proteome</keyword>
<accession>A0A9P4WIE8</accession>